<keyword evidence="6" id="KW-0560">Oxidoreductase</keyword>
<evidence type="ECO:0000256" key="6">
    <source>
        <dbReference type="ARBA" id="ARBA00023002"/>
    </source>
</evidence>
<dbReference type="InterPro" id="IPR001989">
    <property type="entry name" value="Radical_activat_CS"/>
</dbReference>
<evidence type="ECO:0000256" key="8">
    <source>
        <dbReference type="ARBA" id="ARBA00023014"/>
    </source>
</evidence>
<dbReference type="PANTHER" id="PTHR30352">
    <property type="entry name" value="PYRUVATE FORMATE-LYASE-ACTIVATING ENZYME"/>
    <property type="match status" value="1"/>
</dbReference>
<comment type="caution">
    <text evidence="10">The sequence shown here is derived from an EMBL/GenBank/DDBJ whole genome shotgun (WGS) entry which is preliminary data.</text>
</comment>
<name>A0ABS2DTM8_9BURK</name>
<evidence type="ECO:0000256" key="5">
    <source>
        <dbReference type="ARBA" id="ARBA00022723"/>
    </source>
</evidence>
<dbReference type="PROSITE" id="PS51918">
    <property type="entry name" value="RADICAL_SAM"/>
    <property type="match status" value="1"/>
</dbReference>
<dbReference type="InterPro" id="IPR034457">
    <property type="entry name" value="Organic_radical-activating"/>
</dbReference>
<dbReference type="Proteomes" id="UP000715095">
    <property type="component" value="Unassembled WGS sequence"/>
</dbReference>
<evidence type="ECO:0000256" key="2">
    <source>
        <dbReference type="ARBA" id="ARBA00009777"/>
    </source>
</evidence>
<dbReference type="InterPro" id="IPR012840">
    <property type="entry name" value="NrdG2"/>
</dbReference>
<dbReference type="Gene3D" id="3.20.20.70">
    <property type="entry name" value="Aldolase class I"/>
    <property type="match status" value="1"/>
</dbReference>
<dbReference type="PROSITE" id="PS01087">
    <property type="entry name" value="RADICAL_ACTIVATING"/>
    <property type="match status" value="1"/>
</dbReference>
<evidence type="ECO:0000313" key="11">
    <source>
        <dbReference type="Proteomes" id="UP000715095"/>
    </source>
</evidence>
<evidence type="ECO:0000256" key="3">
    <source>
        <dbReference type="ARBA" id="ARBA00022485"/>
    </source>
</evidence>
<organism evidence="10 11">
    <name type="scientific">Sutterella massiliensis</name>
    <dbReference type="NCBI Taxonomy" id="1816689"/>
    <lineage>
        <taxon>Bacteria</taxon>
        <taxon>Pseudomonadati</taxon>
        <taxon>Pseudomonadota</taxon>
        <taxon>Betaproteobacteria</taxon>
        <taxon>Burkholderiales</taxon>
        <taxon>Sutterellaceae</taxon>
        <taxon>Sutterella</taxon>
    </lineage>
</organism>
<keyword evidence="11" id="KW-1185">Reference proteome</keyword>
<evidence type="ECO:0000256" key="4">
    <source>
        <dbReference type="ARBA" id="ARBA00022691"/>
    </source>
</evidence>
<reference evidence="10 11" key="1">
    <citation type="journal article" date="2021" name="Sci. Rep.">
        <title>The distribution of antibiotic resistance genes in chicken gut microbiota commensals.</title>
        <authorList>
            <person name="Juricova H."/>
            <person name="Matiasovicova J."/>
            <person name="Kubasova T."/>
            <person name="Cejkova D."/>
            <person name="Rychlik I."/>
        </authorList>
    </citation>
    <scope>NUCLEOTIDE SEQUENCE [LARGE SCALE GENOMIC DNA]</scope>
    <source>
        <strain evidence="10 11">An829</strain>
    </source>
</reference>
<protein>
    <submittedName>
        <fullName evidence="10">Anaerobic ribonucleoside-triphosphate reductase activating protein</fullName>
    </submittedName>
</protein>
<dbReference type="InterPro" id="IPR058240">
    <property type="entry name" value="rSAM_sf"/>
</dbReference>
<evidence type="ECO:0000259" key="9">
    <source>
        <dbReference type="PROSITE" id="PS51918"/>
    </source>
</evidence>
<keyword evidence="8" id="KW-0411">Iron-sulfur</keyword>
<dbReference type="InterPro" id="IPR006638">
    <property type="entry name" value="Elp3/MiaA/NifB-like_rSAM"/>
</dbReference>
<proteinExistence type="inferred from homology"/>
<evidence type="ECO:0000256" key="7">
    <source>
        <dbReference type="ARBA" id="ARBA00023004"/>
    </source>
</evidence>
<evidence type="ECO:0000313" key="10">
    <source>
        <dbReference type="EMBL" id="MBM6704647.1"/>
    </source>
</evidence>
<dbReference type="SMART" id="SM00729">
    <property type="entry name" value="Elp3"/>
    <property type="match status" value="1"/>
</dbReference>
<keyword evidence="7" id="KW-0408">Iron</keyword>
<accession>A0ABS2DTM8</accession>
<feature type="domain" description="Radical SAM core" evidence="9">
    <location>
        <begin position="35"/>
        <end position="256"/>
    </location>
</feature>
<dbReference type="SFLD" id="SFLDS00029">
    <property type="entry name" value="Radical_SAM"/>
    <property type="match status" value="1"/>
</dbReference>
<dbReference type="CDD" id="cd01335">
    <property type="entry name" value="Radical_SAM"/>
    <property type="match status" value="1"/>
</dbReference>
<dbReference type="InterPro" id="IPR013785">
    <property type="entry name" value="Aldolase_TIM"/>
</dbReference>
<sequence length="257" mass="28238">MIAIIPERDERADAPADVGPDLLRVAAITPFTTIDFPGKLSAVAFVQGCPWRCTYCHNPWMQPRAFDASLAHESWASLKALLSRRKGLLDGVVFSGGEPCCDPALPAAIRAVKDMGFLVGLHTGGAYPGRLREVLPEIDWVGLDVKAPPEDAVLYDAVTGKRHSAEGFLASFAAVRAAGIPFECRTTAHPSYLPEEKLLELADWLKRQAVETFALQIYRRPPGTFFATLPRVDADYPSERTRAAFKSAVGRYIERRD</sequence>
<dbReference type="EMBL" id="JACJJC010000015">
    <property type="protein sequence ID" value="MBM6704647.1"/>
    <property type="molecule type" value="Genomic_DNA"/>
</dbReference>
<dbReference type="SFLD" id="SFLDG01094">
    <property type="entry name" value="Uncharacterised_Radical_SAM_Su"/>
    <property type="match status" value="1"/>
</dbReference>
<keyword evidence="5" id="KW-0479">Metal-binding</keyword>
<dbReference type="Pfam" id="PF04055">
    <property type="entry name" value="Radical_SAM"/>
    <property type="match status" value="1"/>
</dbReference>
<evidence type="ECO:0000256" key="1">
    <source>
        <dbReference type="ARBA" id="ARBA00001966"/>
    </source>
</evidence>
<dbReference type="PANTHER" id="PTHR30352:SF13">
    <property type="entry name" value="GLYCYL-RADICAL ENZYME ACTIVATING ENZYME YJJW-RELATED"/>
    <property type="match status" value="1"/>
</dbReference>
<comment type="similarity">
    <text evidence="2">Belongs to the organic radical-activating enzymes family.</text>
</comment>
<dbReference type="InterPro" id="IPR007197">
    <property type="entry name" value="rSAM"/>
</dbReference>
<gene>
    <name evidence="10" type="ORF">H6A60_09155</name>
</gene>
<dbReference type="NCBIfam" id="TIGR02495">
    <property type="entry name" value="NrdG2"/>
    <property type="match status" value="1"/>
</dbReference>
<comment type="cofactor">
    <cofactor evidence="1">
        <name>[4Fe-4S] cluster</name>
        <dbReference type="ChEBI" id="CHEBI:49883"/>
    </cofactor>
</comment>
<keyword evidence="3" id="KW-0004">4Fe-4S</keyword>
<keyword evidence="4" id="KW-0949">S-adenosyl-L-methionine</keyword>
<dbReference type="SUPFAM" id="SSF102114">
    <property type="entry name" value="Radical SAM enzymes"/>
    <property type="match status" value="1"/>
</dbReference>